<proteinExistence type="inferred from homology"/>
<evidence type="ECO:0000256" key="5">
    <source>
        <dbReference type="ARBA" id="ARBA00022801"/>
    </source>
</evidence>
<name>A0A3N2QBZ5_9BACT</name>
<dbReference type="InterPro" id="IPR027417">
    <property type="entry name" value="P-loop_NTPase"/>
</dbReference>
<dbReference type="InterPro" id="IPR003593">
    <property type="entry name" value="AAA+_ATPase"/>
</dbReference>
<dbReference type="GO" id="GO:0006269">
    <property type="term" value="P:DNA replication, synthesis of primer"/>
    <property type="evidence" value="ECO:0007669"/>
    <property type="project" value="UniProtKB-UniRule"/>
</dbReference>
<dbReference type="EC" id="5.6.2.3" evidence="12 13"/>
<evidence type="ECO:0000256" key="10">
    <source>
        <dbReference type="ARBA" id="ARBA00044932"/>
    </source>
</evidence>
<dbReference type="Gene3D" id="1.10.860.10">
    <property type="entry name" value="DNAb Helicase, Chain A"/>
    <property type="match status" value="1"/>
</dbReference>
<dbReference type="SUPFAM" id="SSF48024">
    <property type="entry name" value="N-terminal domain of DnaB helicase"/>
    <property type="match status" value="1"/>
</dbReference>
<evidence type="ECO:0000256" key="1">
    <source>
        <dbReference type="ARBA" id="ARBA00008428"/>
    </source>
</evidence>
<dbReference type="InterPro" id="IPR036185">
    <property type="entry name" value="DNA_heli_DnaB-like_N_sf"/>
</dbReference>
<dbReference type="PANTHER" id="PTHR30153:SF2">
    <property type="entry name" value="REPLICATIVE DNA HELICASE"/>
    <property type="match status" value="1"/>
</dbReference>
<dbReference type="GO" id="GO:0043139">
    <property type="term" value="F:5'-3' DNA helicase activity"/>
    <property type="evidence" value="ECO:0007669"/>
    <property type="project" value="UniProtKB-EC"/>
</dbReference>
<evidence type="ECO:0000256" key="13">
    <source>
        <dbReference type="RuleBase" id="RU362085"/>
    </source>
</evidence>
<keyword evidence="2 13" id="KW-0639">Primosome</keyword>
<reference evidence="15 16" key="1">
    <citation type="submission" date="2018-09" db="EMBL/GenBank/DDBJ databases">
        <title>Comparative Genomics of Wolbachia-Cardinium Dual Endosymbiosis in a Plant-Parasitic Nematode.</title>
        <authorList>
            <person name="Brown A.M.V."/>
            <person name="Wasala S.K."/>
            <person name="Howe D.K."/>
            <person name="Peetz A.B."/>
            <person name="Zasada I.A."/>
            <person name="Denver D.R."/>
        </authorList>
    </citation>
    <scope>NUCLEOTIDE SEQUENCE [LARGE SCALE GENOMIC DNA]</scope>
    <source>
        <strain evidence="15 16">Pp_1</strain>
    </source>
</reference>
<dbReference type="SUPFAM" id="SSF52540">
    <property type="entry name" value="P-loop containing nucleoside triphosphate hydrolases"/>
    <property type="match status" value="1"/>
</dbReference>
<accession>A0A3N2QBZ5</accession>
<dbReference type="SMART" id="SM00382">
    <property type="entry name" value="AAA"/>
    <property type="match status" value="1"/>
</dbReference>
<evidence type="ECO:0000256" key="9">
    <source>
        <dbReference type="ARBA" id="ARBA00023235"/>
    </source>
</evidence>
<dbReference type="PANTHER" id="PTHR30153">
    <property type="entry name" value="REPLICATIVE DNA HELICASE DNAB"/>
    <property type="match status" value="1"/>
</dbReference>
<gene>
    <name evidence="15" type="primary">dnaB</name>
    <name evidence="15" type="ORF">EDM02_03385</name>
</gene>
<evidence type="ECO:0000259" key="14">
    <source>
        <dbReference type="PROSITE" id="PS51199"/>
    </source>
</evidence>
<evidence type="ECO:0000313" key="16">
    <source>
        <dbReference type="Proteomes" id="UP000270927"/>
    </source>
</evidence>
<organism evidence="15 16">
    <name type="scientific">Candidatus Cardinium hertigii</name>
    <dbReference type="NCBI Taxonomy" id="247481"/>
    <lineage>
        <taxon>Bacteria</taxon>
        <taxon>Pseudomonadati</taxon>
        <taxon>Bacteroidota</taxon>
        <taxon>Cytophagia</taxon>
        <taxon>Cytophagales</taxon>
        <taxon>Amoebophilaceae</taxon>
        <taxon>Candidatus Cardinium</taxon>
    </lineage>
</organism>
<dbReference type="EMBL" id="RARA01000025">
    <property type="protein sequence ID" value="ROT47179.1"/>
    <property type="molecule type" value="Genomic_DNA"/>
</dbReference>
<dbReference type="Pfam" id="PF03796">
    <property type="entry name" value="DnaB_C"/>
    <property type="match status" value="1"/>
</dbReference>
<comment type="catalytic activity">
    <reaction evidence="11 13">
        <text>ATP + H2O = ADP + phosphate + H(+)</text>
        <dbReference type="Rhea" id="RHEA:13065"/>
        <dbReference type="ChEBI" id="CHEBI:15377"/>
        <dbReference type="ChEBI" id="CHEBI:15378"/>
        <dbReference type="ChEBI" id="CHEBI:30616"/>
        <dbReference type="ChEBI" id="CHEBI:43474"/>
        <dbReference type="ChEBI" id="CHEBI:456216"/>
        <dbReference type="EC" id="5.6.2.3"/>
    </reaction>
</comment>
<dbReference type="Gene3D" id="3.40.50.300">
    <property type="entry name" value="P-loop containing nucleotide triphosphate hydrolases"/>
    <property type="match status" value="1"/>
</dbReference>
<sequence length="499" mass="55741">MIKTYTKNVGMEPAAMHLPTSDGFAANAKYPPHALDLEEGVLGALMLEKEALVSVIDLLKPESFYKESHQEIYRAILFLFNDSEPIDMLTVVNQLRKDGKLAAVGGSYYVSYLTTRISSSANIEFHARAIIEYEIRRKLLSVSSTIQKHAYDPTMDVFNVLDRTEQALFEISDGNVRKGYLDMRSLLVEAFDNLSNRRTRVDGLTGIPSGFIVLDRITSGWQKFDLIIIAARPGMGKTAFVLSALRNAAIDYKTPVAIFSLEMGALQLVNRLISAEAELASEKIKQGKLMDHEWEQLLHKTAELSNAPIYVDDTPALSIFELRTKCRRLKAKHNIQLVVIDYLQLMSGDPTKGGSNREQEIASISRALKSIAKELDIAVIALSQLSRAVETRGGSKRPQLSDLRESGSIEQDADLVLFLYRPEYYGLTEDESGNSTQGLVEVIVAKHRNGALDNVHLQFIGWYMKFMDCGMPAAIQSEQFTTVIRSSKANELQETFDVF</sequence>
<keyword evidence="4 13" id="KW-0547">Nucleotide-binding</keyword>
<keyword evidence="5 13" id="KW-0378">Hydrolase</keyword>
<dbReference type="InterPro" id="IPR016136">
    <property type="entry name" value="DNA_helicase_N/primase_C"/>
</dbReference>
<dbReference type="InterPro" id="IPR007692">
    <property type="entry name" value="DNA_helicase_DnaB"/>
</dbReference>
<dbReference type="Pfam" id="PF00772">
    <property type="entry name" value="DnaB"/>
    <property type="match status" value="1"/>
</dbReference>
<evidence type="ECO:0000313" key="15">
    <source>
        <dbReference type="EMBL" id="ROT47179.1"/>
    </source>
</evidence>
<dbReference type="PROSITE" id="PS51199">
    <property type="entry name" value="SF4_HELICASE"/>
    <property type="match status" value="1"/>
</dbReference>
<keyword evidence="6 13" id="KW-0347">Helicase</keyword>
<evidence type="ECO:0000256" key="4">
    <source>
        <dbReference type="ARBA" id="ARBA00022741"/>
    </source>
</evidence>
<evidence type="ECO:0000256" key="7">
    <source>
        <dbReference type="ARBA" id="ARBA00022840"/>
    </source>
</evidence>
<evidence type="ECO:0000256" key="8">
    <source>
        <dbReference type="ARBA" id="ARBA00023125"/>
    </source>
</evidence>
<comment type="similarity">
    <text evidence="1 13">Belongs to the helicase family. DnaB subfamily.</text>
</comment>
<dbReference type="GO" id="GO:0003677">
    <property type="term" value="F:DNA binding"/>
    <property type="evidence" value="ECO:0007669"/>
    <property type="project" value="UniProtKB-UniRule"/>
</dbReference>
<dbReference type="OrthoDB" id="9773982at2"/>
<keyword evidence="16" id="KW-1185">Reference proteome</keyword>
<evidence type="ECO:0000256" key="12">
    <source>
        <dbReference type="NCBIfam" id="TIGR00665"/>
    </source>
</evidence>
<dbReference type="InterPro" id="IPR007693">
    <property type="entry name" value="DNA_helicase_DnaB-like_N"/>
</dbReference>
<dbReference type="GO" id="GO:0005829">
    <property type="term" value="C:cytosol"/>
    <property type="evidence" value="ECO:0007669"/>
    <property type="project" value="TreeGrafter"/>
</dbReference>
<dbReference type="InterPro" id="IPR007694">
    <property type="entry name" value="DNA_helicase_DnaB-like_C"/>
</dbReference>
<evidence type="ECO:0000256" key="6">
    <source>
        <dbReference type="ARBA" id="ARBA00022806"/>
    </source>
</evidence>
<dbReference type="AlphaFoldDB" id="A0A3N2QBZ5"/>
<dbReference type="Proteomes" id="UP000270927">
    <property type="component" value="Unassembled WGS sequence"/>
</dbReference>
<dbReference type="CDD" id="cd00984">
    <property type="entry name" value="DnaB_C"/>
    <property type="match status" value="1"/>
</dbReference>
<evidence type="ECO:0000256" key="2">
    <source>
        <dbReference type="ARBA" id="ARBA00022515"/>
    </source>
</evidence>
<comment type="caution">
    <text evidence="15">The sequence shown here is derived from an EMBL/GenBank/DDBJ whole genome shotgun (WGS) entry which is preliminary data.</text>
</comment>
<keyword evidence="3 13" id="KW-0235">DNA replication</keyword>
<evidence type="ECO:0000256" key="3">
    <source>
        <dbReference type="ARBA" id="ARBA00022705"/>
    </source>
</evidence>
<protein>
    <recommendedName>
        <fullName evidence="12 13">Replicative DNA helicase</fullName>
        <ecNumber evidence="12 13">5.6.2.3</ecNumber>
    </recommendedName>
</protein>
<feature type="domain" description="SF4 helicase" evidence="14">
    <location>
        <begin position="200"/>
        <end position="473"/>
    </location>
</feature>
<keyword evidence="9" id="KW-0413">Isomerase</keyword>
<keyword evidence="7 13" id="KW-0067">ATP-binding</keyword>
<dbReference type="GO" id="GO:1990077">
    <property type="term" value="C:primosome complex"/>
    <property type="evidence" value="ECO:0007669"/>
    <property type="project" value="UniProtKB-UniRule"/>
</dbReference>
<dbReference type="GO" id="GO:0016887">
    <property type="term" value="F:ATP hydrolysis activity"/>
    <property type="evidence" value="ECO:0007669"/>
    <property type="project" value="RHEA"/>
</dbReference>
<dbReference type="GO" id="GO:0005524">
    <property type="term" value="F:ATP binding"/>
    <property type="evidence" value="ECO:0007669"/>
    <property type="project" value="UniProtKB-UniRule"/>
</dbReference>
<dbReference type="NCBIfam" id="TIGR00665">
    <property type="entry name" value="DnaB"/>
    <property type="match status" value="1"/>
</dbReference>
<dbReference type="FunFam" id="1.10.860.10:FF:000001">
    <property type="entry name" value="Replicative DNA helicase"/>
    <property type="match status" value="1"/>
</dbReference>
<keyword evidence="8 13" id="KW-0238">DNA-binding</keyword>
<evidence type="ECO:0000256" key="11">
    <source>
        <dbReference type="ARBA" id="ARBA00048954"/>
    </source>
</evidence>
<comment type="function">
    <text evidence="10 13">The main replicative DNA helicase, it participates in initiation and elongation during chromosome replication. Travels ahead of the DNA replisome, separating dsDNA into templates for DNA synthesis. A processive ATP-dependent 5'-3' DNA helicase it has DNA-dependent ATPase activity.</text>
</comment>